<proteinExistence type="predicted"/>
<name>A0A2P6S927_ROSCH</name>
<dbReference type="Proteomes" id="UP000238479">
    <property type="component" value="Chromosome 1"/>
</dbReference>
<accession>A0A2P6S927</accession>
<keyword evidence="2" id="KW-1185">Reference proteome</keyword>
<sequence length="49" mass="6063">MFKEWNPVRLSRRRLKQRTLKNRRTTKKARMEEKENWDLSTILLCDQSA</sequence>
<dbReference type="AlphaFoldDB" id="A0A2P6S927"/>
<gene>
    <name evidence="1" type="ORF">RchiOBHm_Chr1g0321711</name>
</gene>
<reference evidence="1 2" key="1">
    <citation type="journal article" date="2018" name="Nat. Genet.">
        <title>The Rosa genome provides new insights in the design of modern roses.</title>
        <authorList>
            <person name="Bendahmane M."/>
        </authorList>
    </citation>
    <scope>NUCLEOTIDE SEQUENCE [LARGE SCALE GENOMIC DNA]</scope>
    <source>
        <strain evidence="2">cv. Old Blush</strain>
    </source>
</reference>
<evidence type="ECO:0000313" key="1">
    <source>
        <dbReference type="EMBL" id="PRQ55174.1"/>
    </source>
</evidence>
<organism evidence="1 2">
    <name type="scientific">Rosa chinensis</name>
    <name type="common">China rose</name>
    <dbReference type="NCBI Taxonomy" id="74649"/>
    <lineage>
        <taxon>Eukaryota</taxon>
        <taxon>Viridiplantae</taxon>
        <taxon>Streptophyta</taxon>
        <taxon>Embryophyta</taxon>
        <taxon>Tracheophyta</taxon>
        <taxon>Spermatophyta</taxon>
        <taxon>Magnoliopsida</taxon>
        <taxon>eudicotyledons</taxon>
        <taxon>Gunneridae</taxon>
        <taxon>Pentapetalae</taxon>
        <taxon>rosids</taxon>
        <taxon>fabids</taxon>
        <taxon>Rosales</taxon>
        <taxon>Rosaceae</taxon>
        <taxon>Rosoideae</taxon>
        <taxon>Rosoideae incertae sedis</taxon>
        <taxon>Rosa</taxon>
    </lineage>
</organism>
<dbReference type="Gramene" id="PRQ55174">
    <property type="protein sequence ID" value="PRQ55174"/>
    <property type="gene ID" value="RchiOBHm_Chr1g0321711"/>
</dbReference>
<dbReference type="EMBL" id="PDCK01000039">
    <property type="protein sequence ID" value="PRQ55174.1"/>
    <property type="molecule type" value="Genomic_DNA"/>
</dbReference>
<comment type="caution">
    <text evidence="1">The sequence shown here is derived from an EMBL/GenBank/DDBJ whole genome shotgun (WGS) entry which is preliminary data.</text>
</comment>
<protein>
    <submittedName>
        <fullName evidence="1">Uncharacterized protein</fullName>
    </submittedName>
</protein>
<evidence type="ECO:0000313" key="2">
    <source>
        <dbReference type="Proteomes" id="UP000238479"/>
    </source>
</evidence>